<evidence type="ECO:0000313" key="1">
    <source>
        <dbReference type="EMBL" id="CAB4799872.1"/>
    </source>
</evidence>
<dbReference type="AlphaFoldDB" id="A0A6J6XSF9"/>
<proteinExistence type="predicted"/>
<sequence>MLDADWGLRNFVEQLTRLNRGRAFFTSPDNLGDYVLVDFLEQRRVRRTG</sequence>
<protein>
    <submittedName>
        <fullName evidence="1">Unannotated protein</fullName>
    </submittedName>
</protein>
<organism evidence="1">
    <name type="scientific">freshwater metagenome</name>
    <dbReference type="NCBI Taxonomy" id="449393"/>
    <lineage>
        <taxon>unclassified sequences</taxon>
        <taxon>metagenomes</taxon>
        <taxon>ecological metagenomes</taxon>
    </lineage>
</organism>
<reference evidence="1" key="1">
    <citation type="submission" date="2020-05" db="EMBL/GenBank/DDBJ databases">
        <authorList>
            <person name="Chiriac C."/>
            <person name="Salcher M."/>
            <person name="Ghai R."/>
            <person name="Kavagutti S V."/>
        </authorList>
    </citation>
    <scope>NUCLEOTIDE SEQUENCE</scope>
</reference>
<gene>
    <name evidence="1" type="ORF">UFOPK2996_01009</name>
</gene>
<accession>A0A6J6XSF9</accession>
<name>A0A6J6XSF9_9ZZZZ</name>
<dbReference type="EMBL" id="CAFAAH010000134">
    <property type="protein sequence ID" value="CAB4799872.1"/>
    <property type="molecule type" value="Genomic_DNA"/>
</dbReference>